<dbReference type="Proteomes" id="UP001162162">
    <property type="component" value="Unassembled WGS sequence"/>
</dbReference>
<organism evidence="2 3">
    <name type="scientific">Aromia moschata</name>
    <dbReference type="NCBI Taxonomy" id="1265417"/>
    <lineage>
        <taxon>Eukaryota</taxon>
        <taxon>Metazoa</taxon>
        <taxon>Ecdysozoa</taxon>
        <taxon>Arthropoda</taxon>
        <taxon>Hexapoda</taxon>
        <taxon>Insecta</taxon>
        <taxon>Pterygota</taxon>
        <taxon>Neoptera</taxon>
        <taxon>Endopterygota</taxon>
        <taxon>Coleoptera</taxon>
        <taxon>Polyphaga</taxon>
        <taxon>Cucujiformia</taxon>
        <taxon>Chrysomeloidea</taxon>
        <taxon>Cerambycidae</taxon>
        <taxon>Cerambycinae</taxon>
        <taxon>Callichromatini</taxon>
        <taxon>Aromia</taxon>
    </lineage>
</organism>
<dbReference type="AlphaFoldDB" id="A0AAV8Z706"/>
<protein>
    <recommendedName>
        <fullName evidence="1">FHA domain-containing protein</fullName>
    </recommendedName>
</protein>
<keyword evidence="3" id="KW-1185">Reference proteome</keyword>
<dbReference type="InterPro" id="IPR008984">
    <property type="entry name" value="SMAD_FHA_dom_sf"/>
</dbReference>
<dbReference type="EMBL" id="JAPWTK010000011">
    <property type="protein sequence ID" value="KAJ8959836.1"/>
    <property type="molecule type" value="Genomic_DNA"/>
</dbReference>
<name>A0AAV8Z706_9CUCU</name>
<comment type="caution">
    <text evidence="2">The sequence shown here is derived from an EMBL/GenBank/DDBJ whole genome shotgun (WGS) entry which is preliminary data.</text>
</comment>
<dbReference type="SUPFAM" id="SSF49879">
    <property type="entry name" value="SMAD/FHA domain"/>
    <property type="match status" value="1"/>
</dbReference>
<accession>A0AAV8Z706</accession>
<dbReference type="InterPro" id="IPR000253">
    <property type="entry name" value="FHA_dom"/>
</dbReference>
<dbReference type="Gene3D" id="2.60.200.20">
    <property type="match status" value="1"/>
</dbReference>
<evidence type="ECO:0000313" key="2">
    <source>
        <dbReference type="EMBL" id="KAJ8959836.1"/>
    </source>
</evidence>
<dbReference type="Pfam" id="PF00498">
    <property type="entry name" value="FHA"/>
    <property type="match status" value="1"/>
</dbReference>
<feature type="domain" description="FHA" evidence="1">
    <location>
        <begin position="34"/>
        <end position="100"/>
    </location>
</feature>
<reference evidence="2" key="1">
    <citation type="journal article" date="2023" name="Insect Mol. Biol.">
        <title>Genome sequencing provides insights into the evolution of gene families encoding plant cell wall-degrading enzymes in longhorned beetles.</title>
        <authorList>
            <person name="Shin N.R."/>
            <person name="Okamura Y."/>
            <person name="Kirsch R."/>
            <person name="Pauchet Y."/>
        </authorList>
    </citation>
    <scope>NUCLEOTIDE SEQUENCE</scope>
    <source>
        <strain evidence="2">AMC_N1</strain>
    </source>
</reference>
<evidence type="ECO:0000259" key="1">
    <source>
        <dbReference type="Pfam" id="PF00498"/>
    </source>
</evidence>
<gene>
    <name evidence="2" type="ORF">NQ318_011569</name>
</gene>
<sequence>METMDSSEEANGTLLFFRKDGQAGTVYPLSRGKTTMGSSKDADIRLKLNHKHLELIHCIIEVNNSGIATLQNKSTLAPVMVNTIFVRKDKILCHGDKVELVGKQFQYLNENISGEDIEEYKETLTKAK</sequence>
<proteinExistence type="predicted"/>
<feature type="non-terminal residue" evidence="2">
    <location>
        <position position="128"/>
    </location>
</feature>
<evidence type="ECO:0000313" key="3">
    <source>
        <dbReference type="Proteomes" id="UP001162162"/>
    </source>
</evidence>